<dbReference type="GO" id="GO:0016705">
    <property type="term" value="F:oxidoreductase activity, acting on paired donors, with incorporation or reduction of molecular oxygen"/>
    <property type="evidence" value="ECO:0007669"/>
    <property type="project" value="UniProtKB-ARBA"/>
</dbReference>
<evidence type="ECO:0000313" key="7">
    <source>
        <dbReference type="Proteomes" id="UP000653411"/>
    </source>
</evidence>
<proteinExistence type="predicted"/>
<dbReference type="GO" id="GO:0051537">
    <property type="term" value="F:2 iron, 2 sulfur cluster binding"/>
    <property type="evidence" value="ECO:0007669"/>
    <property type="project" value="UniProtKB-KW"/>
</dbReference>
<dbReference type="EMBL" id="BMML01000032">
    <property type="protein sequence ID" value="GGN40278.1"/>
    <property type="molecule type" value="Genomic_DNA"/>
</dbReference>
<dbReference type="SUPFAM" id="SSF50022">
    <property type="entry name" value="ISP domain"/>
    <property type="match status" value="1"/>
</dbReference>
<keyword evidence="1" id="KW-0001">2Fe-2S</keyword>
<reference evidence="6" key="1">
    <citation type="journal article" date="2014" name="Int. J. Syst. Evol. Microbiol.">
        <title>Complete genome sequence of Corynebacterium casei LMG S-19264T (=DSM 44701T), isolated from a smear-ripened cheese.</title>
        <authorList>
            <consortium name="US DOE Joint Genome Institute (JGI-PGF)"/>
            <person name="Walter F."/>
            <person name="Albersmeier A."/>
            <person name="Kalinowski J."/>
            <person name="Ruckert C."/>
        </authorList>
    </citation>
    <scope>NUCLEOTIDE SEQUENCE</scope>
    <source>
        <strain evidence="6">CGMCC 4.7110</strain>
    </source>
</reference>
<evidence type="ECO:0000259" key="5">
    <source>
        <dbReference type="PROSITE" id="PS51296"/>
    </source>
</evidence>
<evidence type="ECO:0000256" key="2">
    <source>
        <dbReference type="ARBA" id="ARBA00022723"/>
    </source>
</evidence>
<keyword evidence="7" id="KW-1185">Reference proteome</keyword>
<keyword evidence="3" id="KW-0408">Iron</keyword>
<dbReference type="AlphaFoldDB" id="A0A918CWJ9"/>
<gene>
    <name evidence="6" type="ORF">GCM10011578_087590</name>
</gene>
<organism evidence="6 7">
    <name type="scientific">Streptomyces fuscichromogenes</name>
    <dbReference type="NCBI Taxonomy" id="1324013"/>
    <lineage>
        <taxon>Bacteria</taxon>
        <taxon>Bacillati</taxon>
        <taxon>Actinomycetota</taxon>
        <taxon>Actinomycetes</taxon>
        <taxon>Kitasatosporales</taxon>
        <taxon>Streptomycetaceae</taxon>
        <taxon>Streptomyces</taxon>
    </lineage>
</organism>
<protein>
    <submittedName>
        <fullName evidence="6">(2Fe-2S)-binding protein</fullName>
    </submittedName>
</protein>
<dbReference type="InterPro" id="IPR036922">
    <property type="entry name" value="Rieske_2Fe-2S_sf"/>
</dbReference>
<dbReference type="Proteomes" id="UP000653411">
    <property type="component" value="Unassembled WGS sequence"/>
</dbReference>
<dbReference type="Pfam" id="PF00355">
    <property type="entry name" value="Rieske"/>
    <property type="match status" value="1"/>
</dbReference>
<evidence type="ECO:0000256" key="4">
    <source>
        <dbReference type="ARBA" id="ARBA00023014"/>
    </source>
</evidence>
<name>A0A918CWJ9_9ACTN</name>
<dbReference type="GO" id="GO:0046872">
    <property type="term" value="F:metal ion binding"/>
    <property type="evidence" value="ECO:0007669"/>
    <property type="project" value="UniProtKB-KW"/>
</dbReference>
<keyword evidence="4" id="KW-0411">Iron-sulfur</keyword>
<dbReference type="InterPro" id="IPR017941">
    <property type="entry name" value="Rieske_2Fe-2S"/>
</dbReference>
<comment type="caution">
    <text evidence="6">The sequence shown here is derived from an EMBL/GenBank/DDBJ whole genome shotgun (WGS) entry which is preliminary data.</text>
</comment>
<sequence>MTDNATVTWERICSLSDLSETEGHRYPLTPPVAVFRQGDEVFITDDICTHATSSLSEGFVEDGAVECVLHAAKFCVRTGAALTAPATEPLATYPARVDDDGTVWGDFSSRNA</sequence>
<evidence type="ECO:0000256" key="3">
    <source>
        <dbReference type="ARBA" id="ARBA00023004"/>
    </source>
</evidence>
<dbReference type="GO" id="GO:0004497">
    <property type="term" value="F:monooxygenase activity"/>
    <property type="evidence" value="ECO:0007669"/>
    <property type="project" value="UniProtKB-ARBA"/>
</dbReference>
<accession>A0A918CWJ9</accession>
<keyword evidence="2" id="KW-0479">Metal-binding</keyword>
<reference evidence="6" key="2">
    <citation type="submission" date="2020-09" db="EMBL/GenBank/DDBJ databases">
        <authorList>
            <person name="Sun Q."/>
            <person name="Zhou Y."/>
        </authorList>
    </citation>
    <scope>NUCLEOTIDE SEQUENCE</scope>
    <source>
        <strain evidence="6">CGMCC 4.7110</strain>
    </source>
</reference>
<dbReference type="Gene3D" id="2.102.10.10">
    <property type="entry name" value="Rieske [2Fe-2S] iron-sulphur domain"/>
    <property type="match status" value="1"/>
</dbReference>
<dbReference type="CDD" id="cd03528">
    <property type="entry name" value="Rieske_RO_ferredoxin"/>
    <property type="match status" value="1"/>
</dbReference>
<dbReference type="RefSeq" id="WP_189268540.1">
    <property type="nucleotide sequence ID" value="NZ_BMML01000032.1"/>
</dbReference>
<evidence type="ECO:0000256" key="1">
    <source>
        <dbReference type="ARBA" id="ARBA00022714"/>
    </source>
</evidence>
<dbReference type="PROSITE" id="PS51296">
    <property type="entry name" value="RIESKE"/>
    <property type="match status" value="1"/>
</dbReference>
<feature type="domain" description="Rieske" evidence="5">
    <location>
        <begin position="10"/>
        <end position="104"/>
    </location>
</feature>
<evidence type="ECO:0000313" key="6">
    <source>
        <dbReference type="EMBL" id="GGN40278.1"/>
    </source>
</evidence>